<feature type="domain" description="Nucleolar 27S pre-rRNA processing Urb2/Npa2 C-terminal" evidence="2">
    <location>
        <begin position="1228"/>
        <end position="1456"/>
    </location>
</feature>
<dbReference type="PANTHER" id="PTHR15682:SF2">
    <property type="entry name" value="UNHEALTHY RIBOSOME BIOGENESIS PROTEIN 2 HOMOLOG"/>
    <property type="match status" value="1"/>
</dbReference>
<proteinExistence type="predicted"/>
<dbReference type="GO" id="GO:0005730">
    <property type="term" value="C:nucleolus"/>
    <property type="evidence" value="ECO:0007669"/>
    <property type="project" value="TreeGrafter"/>
</dbReference>
<feature type="region of interest" description="Disordered" evidence="1">
    <location>
        <begin position="534"/>
        <end position="556"/>
    </location>
</feature>
<dbReference type="OrthoDB" id="160374at2759"/>
<dbReference type="GO" id="GO:0042254">
    <property type="term" value="P:ribosome biogenesis"/>
    <property type="evidence" value="ECO:0007669"/>
    <property type="project" value="TreeGrafter"/>
</dbReference>
<name>M2RS21_CERS8</name>
<organism evidence="3 4">
    <name type="scientific">Ceriporiopsis subvermispora (strain B)</name>
    <name type="common">White-rot fungus</name>
    <name type="synonym">Gelatoporia subvermispora</name>
    <dbReference type="NCBI Taxonomy" id="914234"/>
    <lineage>
        <taxon>Eukaryota</taxon>
        <taxon>Fungi</taxon>
        <taxon>Dikarya</taxon>
        <taxon>Basidiomycota</taxon>
        <taxon>Agaricomycotina</taxon>
        <taxon>Agaricomycetes</taxon>
        <taxon>Polyporales</taxon>
        <taxon>Gelatoporiaceae</taxon>
        <taxon>Gelatoporia</taxon>
    </lineage>
</organism>
<evidence type="ECO:0000256" key="1">
    <source>
        <dbReference type="SAM" id="MobiDB-lite"/>
    </source>
</evidence>
<dbReference type="Pfam" id="PF10441">
    <property type="entry name" value="Urb2"/>
    <property type="match status" value="1"/>
</dbReference>
<dbReference type="HOGENOM" id="CLU_002353_0_0_1"/>
<dbReference type="Proteomes" id="UP000016930">
    <property type="component" value="Unassembled WGS sequence"/>
</dbReference>
<dbReference type="InterPro" id="IPR052609">
    <property type="entry name" value="Ribosome_Biogenesis_Reg"/>
</dbReference>
<dbReference type="STRING" id="914234.M2RS21"/>
<accession>M2RS21</accession>
<evidence type="ECO:0000313" key="4">
    <source>
        <dbReference type="Proteomes" id="UP000016930"/>
    </source>
</evidence>
<reference evidence="3 4" key="1">
    <citation type="journal article" date="2012" name="Proc. Natl. Acad. Sci. U.S.A.">
        <title>Comparative genomics of Ceriporiopsis subvermispora and Phanerochaete chrysosporium provide insight into selective ligninolysis.</title>
        <authorList>
            <person name="Fernandez-Fueyo E."/>
            <person name="Ruiz-Duenas F.J."/>
            <person name="Ferreira P."/>
            <person name="Floudas D."/>
            <person name="Hibbett D.S."/>
            <person name="Canessa P."/>
            <person name="Larrondo L.F."/>
            <person name="James T.Y."/>
            <person name="Seelenfreund D."/>
            <person name="Lobos S."/>
            <person name="Polanco R."/>
            <person name="Tello M."/>
            <person name="Honda Y."/>
            <person name="Watanabe T."/>
            <person name="Watanabe T."/>
            <person name="Ryu J.S."/>
            <person name="Kubicek C.P."/>
            <person name="Schmoll M."/>
            <person name="Gaskell J."/>
            <person name="Hammel K.E."/>
            <person name="St John F.J."/>
            <person name="Vanden Wymelenberg A."/>
            <person name="Sabat G."/>
            <person name="Splinter BonDurant S."/>
            <person name="Syed K."/>
            <person name="Yadav J.S."/>
            <person name="Doddapaneni H."/>
            <person name="Subramanian V."/>
            <person name="Lavin J.L."/>
            <person name="Oguiza J.A."/>
            <person name="Perez G."/>
            <person name="Pisabarro A.G."/>
            <person name="Ramirez L."/>
            <person name="Santoyo F."/>
            <person name="Master E."/>
            <person name="Coutinho P.M."/>
            <person name="Henrissat B."/>
            <person name="Lombard V."/>
            <person name="Magnuson J.K."/>
            <person name="Kuees U."/>
            <person name="Hori C."/>
            <person name="Igarashi K."/>
            <person name="Samejima M."/>
            <person name="Held B.W."/>
            <person name="Barry K.W."/>
            <person name="LaButti K.M."/>
            <person name="Lapidus A."/>
            <person name="Lindquist E.A."/>
            <person name="Lucas S.M."/>
            <person name="Riley R."/>
            <person name="Salamov A.A."/>
            <person name="Hoffmeister D."/>
            <person name="Schwenk D."/>
            <person name="Hadar Y."/>
            <person name="Yarden O."/>
            <person name="de Vries R.P."/>
            <person name="Wiebenga A."/>
            <person name="Stenlid J."/>
            <person name="Eastwood D."/>
            <person name="Grigoriev I.V."/>
            <person name="Berka R.M."/>
            <person name="Blanchette R.A."/>
            <person name="Kersten P."/>
            <person name="Martinez A.T."/>
            <person name="Vicuna R."/>
            <person name="Cullen D."/>
        </authorList>
    </citation>
    <scope>NUCLEOTIDE SEQUENCE [LARGE SCALE GENOMIC DNA]</scope>
    <source>
        <strain evidence="3 4">B</strain>
    </source>
</reference>
<evidence type="ECO:0000313" key="3">
    <source>
        <dbReference type="EMBL" id="EMD41711.1"/>
    </source>
</evidence>
<dbReference type="PANTHER" id="PTHR15682">
    <property type="entry name" value="UNHEALTHY RIBOSOME BIOGENESIS PROTEIN 2 HOMOLOG"/>
    <property type="match status" value="1"/>
</dbReference>
<dbReference type="InterPro" id="IPR018849">
    <property type="entry name" value="Urb2/Npa2_C"/>
</dbReference>
<keyword evidence="4" id="KW-1185">Reference proteome</keyword>
<evidence type="ECO:0000259" key="2">
    <source>
        <dbReference type="Pfam" id="PF10441"/>
    </source>
</evidence>
<sequence length="1457" mass="161908">MTTTQSAQAFIRALKAPSDPPEAGGLPKIDIARRAWDDNTFYVPNKAEAIVDWLLTRLLKDKSKARDVNPILDARYWNLLSDILLSSDLTNTRGIKAWLVPILNRVPVAPVIVAFFSLLQADSPNTSLELFGPVCQCLSVIWPLSVPKFTPETLLECLGAALTFASTCEISLSGPEAGTGQHATRVVRLIVSSYRSSLANASNKKKLYSAFLKTHLLPWLRCVYLKAGPSDFDQGLKTDVFSAGIETVFNLDILRQAGELYCDNALKEALARATSGTAQETLSVIPRLLQAFVHAIKRHRGALFSQGSHQAPADTARQVQASGMAFFSLCNSLLGSSDDNLQSWQMRIDLLSVVQAENLYYTEDEPAAGVLRQSGKLAMDALKQAWQKEHAERTQKALDVLAALVRIDYDLMSPTLPTILPRLAMVPQGGLSVLTYLGLVLDHHAKIRSMLPFMLQLLDAFSTPWLQNTEELPRTVYQLASSGPLLFPTFLDRLAKAVHTYLTPGQLAETADAILEKLRTAYDEFTEAQAQAAADFGDGSRKKRKKDRRESLPATGQADPDWAAVKFSLLSQVVVLCLTSLPLHTVLDDVRQNVQHAIREAITAILPTAVTSACRGEERRHTWAAQLVGAAALRVHYSLVTARRIQFDSLCDKNLRSVMLDAVKSEETMPQLSLEMYRTLLNEVDRETCDSSDVFDSMITRAERYQHGGGWNGRSHSLDVDANHSQLPVALLHLIFERWLPLLDARASPDQLKRLAKLTLSSSSKDAVHNVIRGTTHELTASIVLTRALHNAQLWELHRLRDTILAEVHGRTATLDSDDLQNLLSGPKRAMKQVASSEVTESTAPFEFLLYAPSEYLLRGSRTDFLRRALSADAIVGRPIRSGASPESRPLLIVREFIRRTLLYHGNVEHQGSKEYVHHLIDTPLTPSESLSDTQQRLVEVTVDLVGLHISFFLKSAKKGEDELIAGLIRTLGESFTADSSKANRTLIPRHCLLRFLDIVTSDYNLTDFSEELRNTLLRLHEQIRTTTLPFMLRLASNDDVKSSDQENDDMLNIWSHVLAFRRWLRLDLSDSPVFGGKLIGRLISDADVLHQRSALYVHVLAVLLQETHLSAPTNRNLHLDCVVAAYVTFSRKCDANTLSAIHLHLSTVCKGFASADFGYVLDTIYNALSNPGNFSTQDMDSLVRLSYVLMMSAPEGTLKANQSHTVRCLNLFAHRKQFTTVPSLRREVMEFVSRNTNDRPALIRETDLSSVWSLMGTLLAGTDSHDETTDPAVFQQVVGTVSALVRLRRDLVLLTLPHLGMVLRLLILSLRSLRPQLGKKQSKLVTDTLPQWIEPGAPLGAEDSKALARLMTTLTTKTLVRTHGTSAQEQKPESLARPFSKHAAYVLTAYIQAMNDPLCFMSAPIRRELQPGLFALCDMMGEHDRDAMMVTLDAGGKATLKALWREYEKQRYVGKG</sequence>
<protein>
    <recommendedName>
        <fullName evidence="2">Nucleolar 27S pre-rRNA processing Urb2/Npa2 C-terminal domain-containing protein</fullName>
    </recommendedName>
</protein>
<dbReference type="EMBL" id="KB445791">
    <property type="protein sequence ID" value="EMD41711.1"/>
    <property type="molecule type" value="Genomic_DNA"/>
</dbReference>
<dbReference type="SUPFAM" id="SSF48371">
    <property type="entry name" value="ARM repeat"/>
    <property type="match status" value="1"/>
</dbReference>
<gene>
    <name evidence="3" type="ORF">CERSUDRAFT_128752</name>
</gene>
<dbReference type="InterPro" id="IPR016024">
    <property type="entry name" value="ARM-type_fold"/>
</dbReference>